<dbReference type="InterPro" id="IPR036259">
    <property type="entry name" value="MFS_trans_sf"/>
</dbReference>
<feature type="transmembrane region" description="Helical" evidence="6">
    <location>
        <begin position="315"/>
        <end position="335"/>
    </location>
</feature>
<dbReference type="Gene3D" id="2.160.20.80">
    <property type="entry name" value="E3 ubiquitin-protein ligase SopA"/>
    <property type="match status" value="1"/>
</dbReference>
<dbReference type="PANTHER" id="PTHR23511:SF34">
    <property type="entry name" value="SYNAPTIC VESICLE GLYCOPROTEIN 2"/>
    <property type="match status" value="1"/>
</dbReference>
<evidence type="ECO:0000256" key="2">
    <source>
        <dbReference type="ARBA" id="ARBA00022448"/>
    </source>
</evidence>
<keyword evidence="3 6" id="KW-0812">Transmembrane</keyword>
<dbReference type="Gene3D" id="1.20.1250.20">
    <property type="entry name" value="MFS general substrate transporter like domains"/>
    <property type="match status" value="1"/>
</dbReference>
<reference evidence="8 9" key="1">
    <citation type="submission" date="2021-04" db="EMBL/GenBank/DDBJ databases">
        <authorList>
            <person name="Bliznina A."/>
        </authorList>
    </citation>
    <scope>NUCLEOTIDE SEQUENCE [LARGE SCALE GENOMIC DNA]</scope>
</reference>
<evidence type="ECO:0000256" key="4">
    <source>
        <dbReference type="ARBA" id="ARBA00022989"/>
    </source>
</evidence>
<keyword evidence="5 6" id="KW-0472">Membrane</keyword>
<dbReference type="SUPFAM" id="SSF141571">
    <property type="entry name" value="Pentapeptide repeat-like"/>
    <property type="match status" value="1"/>
</dbReference>
<evidence type="ECO:0000256" key="5">
    <source>
        <dbReference type="ARBA" id="ARBA00023136"/>
    </source>
</evidence>
<comment type="subcellular location">
    <subcellularLocation>
        <location evidence="1">Membrane</location>
        <topology evidence="1">Multi-pass membrane protein</topology>
    </subcellularLocation>
</comment>
<keyword evidence="4 6" id="KW-1133">Transmembrane helix</keyword>
<keyword evidence="2" id="KW-0813">Transport</keyword>
<evidence type="ECO:0000313" key="9">
    <source>
        <dbReference type="Proteomes" id="UP001158576"/>
    </source>
</evidence>
<dbReference type="Proteomes" id="UP001158576">
    <property type="component" value="Chromosome XSR"/>
</dbReference>
<dbReference type="InterPro" id="IPR055415">
    <property type="entry name" value="LD_SV2"/>
</dbReference>
<evidence type="ECO:0000259" key="7">
    <source>
        <dbReference type="Pfam" id="PF23894"/>
    </source>
</evidence>
<dbReference type="SUPFAM" id="SSF103473">
    <property type="entry name" value="MFS general substrate transporter"/>
    <property type="match status" value="1"/>
</dbReference>
<gene>
    <name evidence="8" type="ORF">OKIOD_LOCUS7881</name>
</gene>
<dbReference type="PANTHER" id="PTHR23511">
    <property type="entry name" value="SYNAPTIC VESICLE GLYCOPROTEIN 2"/>
    <property type="match status" value="1"/>
</dbReference>
<protein>
    <submittedName>
        <fullName evidence="8">Oidioi.mRNA.OKI2018_I69.XSR.g16323.t1.cds</fullName>
    </submittedName>
</protein>
<keyword evidence="9" id="KW-1185">Reference proteome</keyword>
<sequence length="344" mass="38580">MSAEPQPIDPGLTEISRSTDSFAQRIGVRLVTAVDEILTGTKLIAEKYRQETMYLAICWFCLSFAGFGVQTSVPNQIRSLRNLNYETHRQFRADQALSNIRINTTVENQDFRNMSFVSVTWQPNGGVSSEQSLKIRHVKFERCTFKRNIFINVQTPNTRFDSCTFEETVFEDTDLKSTEDPKFQTCIFDEKTTVRESQECSPQDDDVAGDAAYWEYIVALLGSMAALPGLVACGFLMGRIGRINMLCGGLFTGMIFALFFRSLKAPRQLFSRFFACFQACWFRRDRRSTALGIFIAVSRGGALLGSLYVVNMPLWAGSFLAAAALLAGGIFAIRIQDTGNRPLL</sequence>
<proteinExistence type="predicted"/>
<feature type="domain" description="SV2A/B/C luminal" evidence="7">
    <location>
        <begin position="94"/>
        <end position="189"/>
    </location>
</feature>
<evidence type="ECO:0000313" key="8">
    <source>
        <dbReference type="EMBL" id="CAG5099181.1"/>
    </source>
</evidence>
<evidence type="ECO:0000256" key="1">
    <source>
        <dbReference type="ARBA" id="ARBA00004141"/>
    </source>
</evidence>
<evidence type="ECO:0000256" key="3">
    <source>
        <dbReference type="ARBA" id="ARBA00022692"/>
    </source>
</evidence>
<organism evidence="8 9">
    <name type="scientific">Oikopleura dioica</name>
    <name type="common">Tunicate</name>
    <dbReference type="NCBI Taxonomy" id="34765"/>
    <lineage>
        <taxon>Eukaryota</taxon>
        <taxon>Metazoa</taxon>
        <taxon>Chordata</taxon>
        <taxon>Tunicata</taxon>
        <taxon>Appendicularia</taxon>
        <taxon>Copelata</taxon>
        <taxon>Oikopleuridae</taxon>
        <taxon>Oikopleura</taxon>
    </lineage>
</organism>
<name>A0ABN7SG89_OIKDI</name>
<feature type="transmembrane region" description="Helical" evidence="6">
    <location>
        <begin position="290"/>
        <end position="309"/>
    </location>
</feature>
<feature type="transmembrane region" description="Helical" evidence="6">
    <location>
        <begin position="216"/>
        <end position="237"/>
    </location>
</feature>
<accession>A0ABN7SG89</accession>
<dbReference type="EMBL" id="OU015569">
    <property type="protein sequence ID" value="CAG5099181.1"/>
    <property type="molecule type" value="Genomic_DNA"/>
</dbReference>
<dbReference type="Pfam" id="PF23894">
    <property type="entry name" value="LD_SV2"/>
    <property type="match status" value="1"/>
</dbReference>
<feature type="transmembrane region" description="Helical" evidence="6">
    <location>
        <begin position="243"/>
        <end position="263"/>
    </location>
</feature>
<evidence type="ECO:0000256" key="6">
    <source>
        <dbReference type="SAM" id="Phobius"/>
    </source>
</evidence>
<feature type="transmembrane region" description="Helical" evidence="6">
    <location>
        <begin position="53"/>
        <end position="73"/>
    </location>
</feature>